<dbReference type="Gene3D" id="3.40.50.150">
    <property type="entry name" value="Vaccinia Virus protein VP39"/>
    <property type="match status" value="1"/>
</dbReference>
<evidence type="ECO:0000256" key="2">
    <source>
        <dbReference type="ARBA" id="ARBA00022679"/>
    </source>
</evidence>
<accession>A0A0D8HLQ2</accession>
<dbReference type="InterPro" id="IPR041698">
    <property type="entry name" value="Methyltransf_25"/>
</dbReference>
<evidence type="ECO:0000313" key="5">
    <source>
        <dbReference type="Proteomes" id="UP000032360"/>
    </source>
</evidence>
<dbReference type="PANTHER" id="PTHR43861">
    <property type="entry name" value="TRANS-ACONITATE 2-METHYLTRANSFERASE-RELATED"/>
    <property type="match status" value="1"/>
</dbReference>
<name>A0A0D8HLQ2_9ACTN</name>
<dbReference type="STRING" id="1280514.AXFE_11240"/>
<keyword evidence="5" id="KW-1185">Reference proteome</keyword>
<gene>
    <name evidence="4" type="primary">tam1</name>
    <name evidence="4" type="ORF">AXFE_11240</name>
</gene>
<dbReference type="GO" id="GO:0032259">
    <property type="term" value="P:methylation"/>
    <property type="evidence" value="ECO:0007669"/>
    <property type="project" value="UniProtKB-KW"/>
</dbReference>
<dbReference type="Proteomes" id="UP000032360">
    <property type="component" value="Unassembled WGS sequence"/>
</dbReference>
<evidence type="ECO:0000256" key="1">
    <source>
        <dbReference type="ARBA" id="ARBA00022603"/>
    </source>
</evidence>
<evidence type="ECO:0000313" key="4">
    <source>
        <dbReference type="EMBL" id="KJF18026.1"/>
    </source>
</evidence>
<dbReference type="PANTHER" id="PTHR43861:SF1">
    <property type="entry name" value="TRANS-ACONITATE 2-METHYLTRANSFERASE"/>
    <property type="match status" value="1"/>
</dbReference>
<dbReference type="GO" id="GO:0030798">
    <property type="term" value="F:trans-aconitate 2-methyltransferase activity"/>
    <property type="evidence" value="ECO:0007669"/>
    <property type="project" value="UniProtKB-EC"/>
</dbReference>
<keyword evidence="1 4" id="KW-0489">Methyltransferase</keyword>
<evidence type="ECO:0000259" key="3">
    <source>
        <dbReference type="Pfam" id="PF13649"/>
    </source>
</evidence>
<organism evidence="4 5">
    <name type="scientific">Acidithrix ferrooxidans</name>
    <dbReference type="NCBI Taxonomy" id="1280514"/>
    <lineage>
        <taxon>Bacteria</taxon>
        <taxon>Bacillati</taxon>
        <taxon>Actinomycetota</taxon>
        <taxon>Acidimicrobiia</taxon>
        <taxon>Acidimicrobiales</taxon>
        <taxon>Acidimicrobiaceae</taxon>
        <taxon>Acidithrix</taxon>
    </lineage>
</organism>
<dbReference type="CDD" id="cd02440">
    <property type="entry name" value="AdoMet_MTases"/>
    <property type="match status" value="1"/>
</dbReference>
<dbReference type="OrthoDB" id="9777638at2"/>
<sequence>MLNDWDSKTYSTLELPHLNWGKKAIGHLDLAGNETIADLGAGTGRDSFALAKLLPKGKVIMVERSRAMLATLREQLKDHPGTFEVIEADLLSPFGLPNSCDGAISVAAFHWIHDHLTLFKNIAAILKDDCPLVADCGGETNIAQVIACYEEVSKTSADAKEIWNFSSVADAKENLQAAGLSPESVVLEEDPLYLKNKDELETFLRTIVLKDQIAKYESIDQKKIIQEVAEKLPNKSIDYVRLKIIAKKLGS</sequence>
<feature type="domain" description="Methyltransferase" evidence="3">
    <location>
        <begin position="36"/>
        <end position="128"/>
    </location>
</feature>
<dbReference type="EC" id="2.1.1.144" evidence="4"/>
<protein>
    <submittedName>
        <fullName evidence="4">Trans-aconitate 2-methyltransferase</fullName>
        <ecNumber evidence="4">2.1.1.144</ecNumber>
    </submittedName>
</protein>
<dbReference type="RefSeq" id="WP_160291744.1">
    <property type="nucleotide sequence ID" value="NZ_JXYS01000026.1"/>
</dbReference>
<dbReference type="AlphaFoldDB" id="A0A0D8HLQ2"/>
<dbReference type="InterPro" id="IPR029063">
    <property type="entry name" value="SAM-dependent_MTases_sf"/>
</dbReference>
<keyword evidence="2 4" id="KW-0808">Transferase</keyword>
<dbReference type="EMBL" id="JXYS01000026">
    <property type="protein sequence ID" value="KJF18026.1"/>
    <property type="molecule type" value="Genomic_DNA"/>
</dbReference>
<dbReference type="SUPFAM" id="SSF53335">
    <property type="entry name" value="S-adenosyl-L-methionine-dependent methyltransferases"/>
    <property type="match status" value="1"/>
</dbReference>
<comment type="caution">
    <text evidence="4">The sequence shown here is derived from an EMBL/GenBank/DDBJ whole genome shotgun (WGS) entry which is preliminary data.</text>
</comment>
<dbReference type="Pfam" id="PF13649">
    <property type="entry name" value="Methyltransf_25"/>
    <property type="match status" value="1"/>
</dbReference>
<reference evidence="4 5" key="1">
    <citation type="submission" date="2015-01" db="EMBL/GenBank/DDBJ databases">
        <title>Draft genome of the acidophilic iron oxidizer Acidithrix ferrooxidans strain Py-F3.</title>
        <authorList>
            <person name="Poehlein A."/>
            <person name="Eisen S."/>
            <person name="Schloemann M."/>
            <person name="Johnson B.D."/>
            <person name="Daniel R."/>
            <person name="Muehling M."/>
        </authorList>
    </citation>
    <scope>NUCLEOTIDE SEQUENCE [LARGE SCALE GENOMIC DNA]</scope>
    <source>
        <strain evidence="4 5">Py-F3</strain>
    </source>
</reference>
<proteinExistence type="predicted"/>